<dbReference type="EMBL" id="AP024169">
    <property type="protein sequence ID" value="BCN28881.1"/>
    <property type="molecule type" value="Genomic_DNA"/>
</dbReference>
<keyword evidence="1 11" id="KW-0813">Transport</keyword>
<evidence type="ECO:0000256" key="4">
    <source>
        <dbReference type="ARBA" id="ARBA00022692"/>
    </source>
</evidence>
<dbReference type="NCBIfam" id="NF001454">
    <property type="entry name" value="PRK00315.1"/>
    <property type="match status" value="1"/>
</dbReference>
<dbReference type="Pfam" id="PF02669">
    <property type="entry name" value="KdpC"/>
    <property type="match status" value="1"/>
</dbReference>
<keyword evidence="2 11" id="KW-1003">Cell membrane</keyword>
<evidence type="ECO:0000313" key="13">
    <source>
        <dbReference type="Proteomes" id="UP000595897"/>
    </source>
</evidence>
<evidence type="ECO:0000256" key="6">
    <source>
        <dbReference type="ARBA" id="ARBA00022840"/>
    </source>
</evidence>
<evidence type="ECO:0000256" key="11">
    <source>
        <dbReference type="HAMAP-Rule" id="MF_00276"/>
    </source>
</evidence>
<dbReference type="GO" id="GO:0005886">
    <property type="term" value="C:plasma membrane"/>
    <property type="evidence" value="ECO:0007669"/>
    <property type="project" value="UniProtKB-SubCell"/>
</dbReference>
<dbReference type="PIRSF" id="PIRSF001296">
    <property type="entry name" value="K_ATPase_KdpC"/>
    <property type="match status" value="1"/>
</dbReference>
<keyword evidence="7 11" id="KW-0630">Potassium</keyword>
<keyword evidence="8 11" id="KW-1133">Transmembrane helix</keyword>
<comment type="function">
    <text evidence="11">Part of the high-affinity ATP-driven potassium transport (or Kdp) system, which catalyzes the hydrolysis of ATP coupled with the electrogenic transport of potassium into the cytoplasm. This subunit acts as a catalytic chaperone that increases the ATP-binding affinity of the ATP-hydrolyzing subunit KdpB by the formation of a transient KdpB/KdpC/ATP ternary complex.</text>
</comment>
<dbReference type="InterPro" id="IPR003820">
    <property type="entry name" value="KdpC"/>
</dbReference>
<comment type="subcellular location">
    <subcellularLocation>
        <location evidence="11">Cell membrane</location>
        <topology evidence="11">Single-pass membrane protein</topology>
    </subcellularLocation>
</comment>
<sequence length="199" mass="21966">MSKSIFIKSIKLFLIITIICGIIYPLIITGISQVFFKDKANGSIVEVKGVKYGSELLGQQYTGNEYMWGRIMNISTSTFSDKEGNPVMYASPSNKTPASKEYKELIANRVKKINETNPSAKEDKIPVDLVTCSGSGLDPHISVAAADYQVERIATSRNMKTDDVQKIIDKYTSSRLFGVFGEKVVNVLEVNLALDGILK</sequence>
<dbReference type="KEGG" id="ahb:bsdtb5_01760"/>
<evidence type="ECO:0000256" key="5">
    <source>
        <dbReference type="ARBA" id="ARBA00022741"/>
    </source>
</evidence>
<dbReference type="GO" id="GO:0005524">
    <property type="term" value="F:ATP binding"/>
    <property type="evidence" value="ECO:0007669"/>
    <property type="project" value="UniProtKB-UniRule"/>
</dbReference>
<keyword evidence="6 11" id="KW-0067">ATP-binding</keyword>
<evidence type="ECO:0000256" key="7">
    <source>
        <dbReference type="ARBA" id="ARBA00022958"/>
    </source>
</evidence>
<evidence type="ECO:0000256" key="1">
    <source>
        <dbReference type="ARBA" id="ARBA00022448"/>
    </source>
</evidence>
<keyword evidence="5 11" id="KW-0547">Nucleotide-binding</keyword>
<evidence type="ECO:0000256" key="2">
    <source>
        <dbReference type="ARBA" id="ARBA00022475"/>
    </source>
</evidence>
<evidence type="ECO:0000256" key="9">
    <source>
        <dbReference type="ARBA" id="ARBA00023065"/>
    </source>
</evidence>
<dbReference type="Proteomes" id="UP000595897">
    <property type="component" value="Chromosome"/>
</dbReference>
<protein>
    <recommendedName>
        <fullName evidence="11">Potassium-transporting ATPase KdpC subunit</fullName>
    </recommendedName>
    <alternativeName>
        <fullName evidence="11">ATP phosphohydrolase [potassium-transporting] C chain</fullName>
    </alternativeName>
    <alternativeName>
        <fullName evidence="11">Potassium-binding and translocating subunit C</fullName>
    </alternativeName>
    <alternativeName>
        <fullName evidence="11">Potassium-translocating ATPase C chain</fullName>
    </alternativeName>
</protein>
<comment type="similarity">
    <text evidence="11">Belongs to the KdpC family.</text>
</comment>
<keyword evidence="13" id="KW-1185">Reference proteome</keyword>
<dbReference type="PANTHER" id="PTHR30042">
    <property type="entry name" value="POTASSIUM-TRANSPORTING ATPASE C CHAIN"/>
    <property type="match status" value="1"/>
</dbReference>
<keyword evidence="3 11" id="KW-0633">Potassium transport</keyword>
<keyword evidence="9 11" id="KW-0406">Ion transport</keyword>
<dbReference type="HAMAP" id="MF_00276">
    <property type="entry name" value="KdpC"/>
    <property type="match status" value="1"/>
</dbReference>
<reference evidence="12 13" key="1">
    <citation type="submission" date="2020-11" db="EMBL/GenBank/DDBJ databases">
        <title>Draft genome sequencing of a Lachnospiraceae strain isolated from anoxic soil subjected to BSD treatment.</title>
        <authorList>
            <person name="Uek A."/>
            <person name="Tonouchi A."/>
        </authorList>
    </citation>
    <scope>NUCLEOTIDE SEQUENCE [LARGE SCALE GENOMIC DNA]</scope>
    <source>
        <strain evidence="12 13">TB5</strain>
    </source>
</reference>
<name>A0A7R7IBL0_9FIRM</name>
<keyword evidence="10 11" id="KW-0472">Membrane</keyword>
<evidence type="ECO:0000256" key="3">
    <source>
        <dbReference type="ARBA" id="ARBA00022538"/>
    </source>
</evidence>
<evidence type="ECO:0000313" key="12">
    <source>
        <dbReference type="EMBL" id="BCN28881.1"/>
    </source>
</evidence>
<dbReference type="GO" id="GO:0008556">
    <property type="term" value="F:P-type potassium transmembrane transporter activity"/>
    <property type="evidence" value="ECO:0007669"/>
    <property type="project" value="InterPro"/>
</dbReference>
<evidence type="ECO:0000256" key="8">
    <source>
        <dbReference type="ARBA" id="ARBA00022989"/>
    </source>
</evidence>
<proteinExistence type="inferred from homology"/>
<dbReference type="NCBIfam" id="TIGR00681">
    <property type="entry name" value="kdpC"/>
    <property type="match status" value="1"/>
</dbReference>
<dbReference type="RefSeq" id="WP_330611876.1">
    <property type="nucleotide sequence ID" value="NZ_AP024169.1"/>
</dbReference>
<evidence type="ECO:0000256" key="10">
    <source>
        <dbReference type="ARBA" id="ARBA00023136"/>
    </source>
</evidence>
<gene>
    <name evidence="11 12" type="primary">kdpC</name>
    <name evidence="12" type="ORF">bsdtb5_01760</name>
</gene>
<organism evidence="12 13">
    <name type="scientific">Anaeromicropila herbilytica</name>
    <dbReference type="NCBI Taxonomy" id="2785025"/>
    <lineage>
        <taxon>Bacteria</taxon>
        <taxon>Bacillati</taxon>
        <taxon>Bacillota</taxon>
        <taxon>Clostridia</taxon>
        <taxon>Lachnospirales</taxon>
        <taxon>Lachnospiraceae</taxon>
        <taxon>Anaeromicropila</taxon>
    </lineage>
</organism>
<keyword evidence="4 11" id="KW-0812">Transmembrane</keyword>
<dbReference type="PANTHER" id="PTHR30042:SF2">
    <property type="entry name" value="POTASSIUM-TRANSPORTING ATPASE KDPC SUBUNIT"/>
    <property type="match status" value="1"/>
</dbReference>
<comment type="subunit">
    <text evidence="11">The system is composed of three essential subunits: KdpA, KdpB and KdpC.</text>
</comment>
<feature type="transmembrane region" description="Helical" evidence="11">
    <location>
        <begin position="12"/>
        <end position="36"/>
    </location>
</feature>
<dbReference type="AlphaFoldDB" id="A0A7R7IBL0"/>
<accession>A0A7R7IBL0</accession>